<dbReference type="EC" id="2.3.1.199" evidence="10"/>
<feature type="transmembrane region" description="Helical" evidence="10">
    <location>
        <begin position="70"/>
        <end position="90"/>
    </location>
</feature>
<dbReference type="GO" id="GO:0034626">
    <property type="term" value="P:fatty acid elongation, polyunsaturated fatty acid"/>
    <property type="evidence" value="ECO:0007669"/>
    <property type="project" value="TreeGrafter"/>
</dbReference>
<dbReference type="GO" id="GO:0030148">
    <property type="term" value="P:sphingolipid biosynthetic process"/>
    <property type="evidence" value="ECO:0007669"/>
    <property type="project" value="TreeGrafter"/>
</dbReference>
<dbReference type="EMBL" id="LJIJ01000021">
    <property type="protein sequence ID" value="ODN05529.1"/>
    <property type="molecule type" value="Genomic_DNA"/>
</dbReference>
<keyword evidence="6 10" id="KW-1133">Transmembrane helix</keyword>
<evidence type="ECO:0000256" key="5">
    <source>
        <dbReference type="ARBA" id="ARBA00022832"/>
    </source>
</evidence>
<dbReference type="GO" id="GO:0005789">
    <property type="term" value="C:endoplasmic reticulum membrane"/>
    <property type="evidence" value="ECO:0007669"/>
    <property type="project" value="TreeGrafter"/>
</dbReference>
<sequence>MAESGNATYIKWKYQHPPAFQSFWFEQIDYDAWKQYAATNWTFSFYASVLYLVVIFSLKQVMKDRAPLKIRWALIFWNVCLGIFSTIGFLRTGQELMNVLMTPGGFHKSICSRVGLNPPAAFYSVAFALSKYVELGDTIFIILYSKQPLQFLQWYHHCSTLVLAWKVMPYSEPIFRYYGVMNYGVHAIMYPYFALKVMGIRIRREFSMIITGLQMGQFFLGVGLNVYSVHVISKHGPEACARHSVSIKWIGGIYASFLILFAHFFYERYLSKRKAILKTD</sequence>
<comment type="catalytic activity">
    <reaction evidence="10">
        <text>a very-long-chain acyl-CoA + malonyl-CoA + H(+) = a very-long-chain 3-oxoacyl-CoA + CO2 + CoA</text>
        <dbReference type="Rhea" id="RHEA:32727"/>
        <dbReference type="ChEBI" id="CHEBI:15378"/>
        <dbReference type="ChEBI" id="CHEBI:16526"/>
        <dbReference type="ChEBI" id="CHEBI:57287"/>
        <dbReference type="ChEBI" id="CHEBI:57384"/>
        <dbReference type="ChEBI" id="CHEBI:90725"/>
        <dbReference type="ChEBI" id="CHEBI:90736"/>
        <dbReference type="EC" id="2.3.1.199"/>
    </reaction>
</comment>
<keyword evidence="7 10" id="KW-0443">Lipid metabolism</keyword>
<accession>A0A1D2NJX7</accession>
<dbReference type="InterPro" id="IPR002076">
    <property type="entry name" value="ELO_fam"/>
</dbReference>
<dbReference type="AlphaFoldDB" id="A0A1D2NJX7"/>
<evidence type="ECO:0000256" key="8">
    <source>
        <dbReference type="ARBA" id="ARBA00023136"/>
    </source>
</evidence>
<evidence type="ECO:0000313" key="12">
    <source>
        <dbReference type="Proteomes" id="UP000094527"/>
    </source>
</evidence>
<evidence type="ECO:0000256" key="6">
    <source>
        <dbReference type="ARBA" id="ARBA00022989"/>
    </source>
</evidence>
<comment type="similarity">
    <text evidence="10">Belongs to the ELO family.</text>
</comment>
<evidence type="ECO:0000256" key="9">
    <source>
        <dbReference type="ARBA" id="ARBA00023160"/>
    </source>
</evidence>
<keyword evidence="4 10" id="KW-0812">Transmembrane</keyword>
<evidence type="ECO:0000256" key="4">
    <source>
        <dbReference type="ARBA" id="ARBA00022692"/>
    </source>
</evidence>
<evidence type="ECO:0000256" key="10">
    <source>
        <dbReference type="RuleBase" id="RU361115"/>
    </source>
</evidence>
<gene>
    <name evidence="11" type="ORF">Ocin01_01118</name>
</gene>
<dbReference type="Proteomes" id="UP000094527">
    <property type="component" value="Unassembled WGS sequence"/>
</dbReference>
<evidence type="ECO:0000313" key="11">
    <source>
        <dbReference type="EMBL" id="ODN05529.1"/>
    </source>
</evidence>
<feature type="transmembrane region" description="Helical" evidence="10">
    <location>
        <begin position="247"/>
        <end position="266"/>
    </location>
</feature>
<dbReference type="GO" id="GO:0009922">
    <property type="term" value="F:fatty acid elongase activity"/>
    <property type="evidence" value="ECO:0007669"/>
    <property type="project" value="UniProtKB-EC"/>
</dbReference>
<keyword evidence="12" id="KW-1185">Reference proteome</keyword>
<dbReference type="PANTHER" id="PTHR11157:SF17">
    <property type="entry name" value="ELONGATION OF VERY LONG CHAIN FATTY ACIDS PROTEIN 6"/>
    <property type="match status" value="1"/>
</dbReference>
<reference evidence="11 12" key="1">
    <citation type="journal article" date="2016" name="Genome Biol. Evol.">
        <title>Gene Family Evolution Reflects Adaptation to Soil Environmental Stressors in the Genome of the Collembolan Orchesella cincta.</title>
        <authorList>
            <person name="Faddeeva-Vakhrusheva A."/>
            <person name="Derks M.F."/>
            <person name="Anvar S.Y."/>
            <person name="Agamennone V."/>
            <person name="Suring W."/>
            <person name="Smit S."/>
            <person name="van Straalen N.M."/>
            <person name="Roelofs D."/>
        </authorList>
    </citation>
    <scope>NUCLEOTIDE SEQUENCE [LARGE SCALE GENOMIC DNA]</scope>
    <source>
        <tissue evidence="11">Mixed pool</tissue>
    </source>
</reference>
<dbReference type="OMA" id="LINLHWI"/>
<dbReference type="GO" id="GO:0034625">
    <property type="term" value="P:fatty acid elongation, monounsaturated fatty acid"/>
    <property type="evidence" value="ECO:0007669"/>
    <property type="project" value="TreeGrafter"/>
</dbReference>
<proteinExistence type="inferred from homology"/>
<keyword evidence="2 10" id="KW-0444">Lipid biosynthesis</keyword>
<keyword evidence="3 10" id="KW-0808">Transferase</keyword>
<dbReference type="STRING" id="48709.A0A1D2NJX7"/>
<dbReference type="PANTHER" id="PTHR11157">
    <property type="entry name" value="FATTY ACID ACYL TRANSFERASE-RELATED"/>
    <property type="match status" value="1"/>
</dbReference>
<dbReference type="GO" id="GO:0019367">
    <property type="term" value="P:fatty acid elongation, saturated fatty acid"/>
    <property type="evidence" value="ECO:0007669"/>
    <property type="project" value="TreeGrafter"/>
</dbReference>
<dbReference type="Pfam" id="PF01151">
    <property type="entry name" value="ELO"/>
    <property type="match status" value="1"/>
</dbReference>
<feature type="transmembrane region" description="Helical" evidence="10">
    <location>
        <begin position="206"/>
        <end position="227"/>
    </location>
</feature>
<feature type="transmembrane region" description="Helical" evidence="10">
    <location>
        <begin position="41"/>
        <end position="58"/>
    </location>
</feature>
<keyword evidence="5 10" id="KW-0276">Fatty acid metabolism</keyword>
<keyword evidence="8 10" id="KW-0472">Membrane</keyword>
<evidence type="ECO:0000256" key="7">
    <source>
        <dbReference type="ARBA" id="ARBA00023098"/>
    </source>
</evidence>
<dbReference type="OrthoDB" id="10259681at2759"/>
<protein>
    <recommendedName>
        <fullName evidence="10">Elongation of very long chain fatty acids protein</fullName>
        <ecNumber evidence="10">2.3.1.199</ecNumber>
    </recommendedName>
    <alternativeName>
        <fullName evidence="10">Very-long-chain 3-oxoacyl-CoA synthase</fullName>
    </alternativeName>
</protein>
<organism evidence="11 12">
    <name type="scientific">Orchesella cincta</name>
    <name type="common">Springtail</name>
    <name type="synonym">Podura cincta</name>
    <dbReference type="NCBI Taxonomy" id="48709"/>
    <lineage>
        <taxon>Eukaryota</taxon>
        <taxon>Metazoa</taxon>
        <taxon>Ecdysozoa</taxon>
        <taxon>Arthropoda</taxon>
        <taxon>Hexapoda</taxon>
        <taxon>Collembola</taxon>
        <taxon>Entomobryomorpha</taxon>
        <taxon>Entomobryoidea</taxon>
        <taxon>Orchesellidae</taxon>
        <taxon>Orchesellinae</taxon>
        <taxon>Orchesella</taxon>
    </lineage>
</organism>
<evidence type="ECO:0000256" key="1">
    <source>
        <dbReference type="ARBA" id="ARBA00004141"/>
    </source>
</evidence>
<comment type="caution">
    <text evidence="11">The sequence shown here is derived from an EMBL/GenBank/DDBJ whole genome shotgun (WGS) entry which is preliminary data.</text>
</comment>
<dbReference type="GO" id="GO:0042761">
    <property type="term" value="P:very long-chain fatty acid biosynthetic process"/>
    <property type="evidence" value="ECO:0007669"/>
    <property type="project" value="TreeGrafter"/>
</dbReference>
<feature type="transmembrane region" description="Helical" evidence="10">
    <location>
        <begin position="175"/>
        <end position="194"/>
    </location>
</feature>
<keyword evidence="9 10" id="KW-0275">Fatty acid biosynthesis</keyword>
<evidence type="ECO:0000256" key="2">
    <source>
        <dbReference type="ARBA" id="ARBA00022516"/>
    </source>
</evidence>
<name>A0A1D2NJX7_ORCCI</name>
<evidence type="ECO:0000256" key="3">
    <source>
        <dbReference type="ARBA" id="ARBA00022679"/>
    </source>
</evidence>
<comment type="subcellular location">
    <subcellularLocation>
        <location evidence="1">Membrane</location>
        <topology evidence="1">Multi-pass membrane protein</topology>
    </subcellularLocation>
</comment>